<organism evidence="12 13">
    <name type="scientific">Henriciella algicola</name>
    <dbReference type="NCBI Taxonomy" id="1608422"/>
    <lineage>
        <taxon>Bacteria</taxon>
        <taxon>Pseudomonadati</taxon>
        <taxon>Pseudomonadota</taxon>
        <taxon>Alphaproteobacteria</taxon>
        <taxon>Hyphomonadales</taxon>
        <taxon>Hyphomonadaceae</taxon>
        <taxon>Henriciella</taxon>
    </lineage>
</organism>
<keyword evidence="2" id="KW-1003">Cell membrane</keyword>
<evidence type="ECO:0000256" key="10">
    <source>
        <dbReference type="SAM" id="Phobius"/>
    </source>
</evidence>
<dbReference type="PROSITE" id="PS51779">
    <property type="entry name" value="POTRA"/>
    <property type="match status" value="1"/>
</dbReference>
<evidence type="ECO:0000256" key="3">
    <source>
        <dbReference type="ARBA" id="ARBA00022519"/>
    </source>
</evidence>
<feature type="region of interest" description="Disordered" evidence="9">
    <location>
        <begin position="1"/>
        <end position="28"/>
    </location>
</feature>
<dbReference type="InterPro" id="IPR026579">
    <property type="entry name" value="FtsQ"/>
</dbReference>
<feature type="transmembrane region" description="Helical" evidence="10">
    <location>
        <begin position="35"/>
        <end position="56"/>
    </location>
</feature>
<evidence type="ECO:0000256" key="7">
    <source>
        <dbReference type="ARBA" id="ARBA00023136"/>
    </source>
</evidence>
<dbReference type="PANTHER" id="PTHR35851">
    <property type="entry name" value="CELL DIVISION PROTEIN FTSQ"/>
    <property type="match status" value="1"/>
</dbReference>
<keyword evidence="13" id="KW-1185">Reference proteome</keyword>
<dbReference type="GO" id="GO:0016020">
    <property type="term" value="C:membrane"/>
    <property type="evidence" value="ECO:0007669"/>
    <property type="project" value="UniProtKB-SubCell"/>
</dbReference>
<proteinExistence type="predicted"/>
<evidence type="ECO:0000256" key="6">
    <source>
        <dbReference type="ARBA" id="ARBA00022989"/>
    </source>
</evidence>
<evidence type="ECO:0000313" key="13">
    <source>
        <dbReference type="Proteomes" id="UP000265845"/>
    </source>
</evidence>
<comment type="subcellular location">
    <subcellularLocation>
        <location evidence="1">Membrane</location>
    </subcellularLocation>
</comment>
<dbReference type="AlphaFoldDB" id="A0A399RKF0"/>
<dbReference type="Proteomes" id="UP000265845">
    <property type="component" value="Unassembled WGS sequence"/>
</dbReference>
<evidence type="ECO:0000256" key="4">
    <source>
        <dbReference type="ARBA" id="ARBA00022618"/>
    </source>
</evidence>
<dbReference type="PANTHER" id="PTHR35851:SF1">
    <property type="entry name" value="CELL DIVISION PROTEIN FTSQ"/>
    <property type="match status" value="1"/>
</dbReference>
<keyword evidence="3" id="KW-0997">Cell inner membrane</keyword>
<dbReference type="Pfam" id="PF08478">
    <property type="entry name" value="POTRA_1"/>
    <property type="match status" value="1"/>
</dbReference>
<comment type="caution">
    <text evidence="12">The sequence shown here is derived from an EMBL/GenBank/DDBJ whole genome shotgun (WGS) entry which is preliminary data.</text>
</comment>
<keyword evidence="5 10" id="KW-0812">Transmembrane</keyword>
<evidence type="ECO:0000256" key="9">
    <source>
        <dbReference type="SAM" id="MobiDB-lite"/>
    </source>
</evidence>
<keyword evidence="6 10" id="KW-1133">Transmembrane helix</keyword>
<protein>
    <recommendedName>
        <fullName evidence="11">POTRA domain-containing protein</fullName>
    </recommendedName>
</protein>
<dbReference type="RefSeq" id="WP_119452652.1">
    <property type="nucleotide sequence ID" value="NZ_QWGA01000003.1"/>
</dbReference>
<evidence type="ECO:0000256" key="8">
    <source>
        <dbReference type="ARBA" id="ARBA00023306"/>
    </source>
</evidence>
<evidence type="ECO:0000259" key="11">
    <source>
        <dbReference type="PROSITE" id="PS51779"/>
    </source>
</evidence>
<dbReference type="InterPro" id="IPR034746">
    <property type="entry name" value="POTRA"/>
</dbReference>
<evidence type="ECO:0000256" key="2">
    <source>
        <dbReference type="ARBA" id="ARBA00022475"/>
    </source>
</evidence>
<evidence type="ECO:0000313" key="12">
    <source>
        <dbReference type="EMBL" id="RIJ31151.1"/>
    </source>
</evidence>
<sequence length="290" mass="30803">MPKVKGQPKQGQRARPQPRKRAPAPVPVEPARADLTSVLTGFVMVVALIVAGAALLGGSMSKVGDGVGNAFDSAAVGLGFAVQDVQITGLGDDVRRASLVQQMSGVAPGDNMFRADPHEIRRQVLATGQVTSAHVYRLWPNQILINASPAKASAIWFDGEGQQVVDSTGQIMEGLSAKDYSELVLLTGVDAPEGVPALLQFLARAGSVSERVSYAERVSRRRWDVKLRDGLLIRLPADASVMRATDELIALETSTDLSQRSLARIDLRVAGRTFLEPLDEQGASGTAAES</sequence>
<keyword evidence="7 10" id="KW-0472">Membrane</keyword>
<dbReference type="Gene3D" id="3.40.50.11690">
    <property type="entry name" value="Cell division protein FtsQ/DivIB"/>
    <property type="match status" value="1"/>
</dbReference>
<evidence type="ECO:0000256" key="1">
    <source>
        <dbReference type="ARBA" id="ARBA00004370"/>
    </source>
</evidence>
<dbReference type="Pfam" id="PF03799">
    <property type="entry name" value="FtsQ_DivIB_C"/>
    <property type="match status" value="1"/>
</dbReference>
<gene>
    <name evidence="12" type="ORF">D1222_02480</name>
</gene>
<dbReference type="Gene3D" id="3.10.20.310">
    <property type="entry name" value="membrane protein fhac"/>
    <property type="match status" value="1"/>
</dbReference>
<dbReference type="EMBL" id="QWGA01000003">
    <property type="protein sequence ID" value="RIJ31151.1"/>
    <property type="molecule type" value="Genomic_DNA"/>
</dbReference>
<reference evidence="12 13" key="1">
    <citation type="submission" date="2018-08" db="EMBL/GenBank/DDBJ databases">
        <title>Henriciella mobilis sp. nov., isolated from seawater.</title>
        <authorList>
            <person name="Cheng H."/>
            <person name="Wu Y.-H."/>
            <person name="Xu X.-W."/>
            <person name="Guo L.-L."/>
        </authorList>
    </citation>
    <scope>NUCLEOTIDE SEQUENCE [LARGE SCALE GENOMIC DNA]</scope>
    <source>
        <strain evidence="12 13">CCUG67844</strain>
    </source>
</reference>
<dbReference type="InterPro" id="IPR045335">
    <property type="entry name" value="FtsQ_C_sf"/>
</dbReference>
<dbReference type="InterPro" id="IPR005548">
    <property type="entry name" value="Cell_div_FtsQ/DivIB_C"/>
</dbReference>
<dbReference type="GO" id="GO:0090529">
    <property type="term" value="P:cell septum assembly"/>
    <property type="evidence" value="ECO:0007669"/>
    <property type="project" value="InterPro"/>
</dbReference>
<keyword evidence="4" id="KW-0132">Cell division</keyword>
<evidence type="ECO:0000256" key="5">
    <source>
        <dbReference type="ARBA" id="ARBA00022692"/>
    </source>
</evidence>
<dbReference type="InterPro" id="IPR013685">
    <property type="entry name" value="POTRA_FtsQ_type"/>
</dbReference>
<dbReference type="OrthoDB" id="9783091at2"/>
<name>A0A399RKF0_9PROT</name>
<accession>A0A399RKF0</accession>
<feature type="domain" description="POTRA" evidence="11">
    <location>
        <begin position="80"/>
        <end position="150"/>
    </location>
</feature>
<keyword evidence="8" id="KW-0131">Cell cycle</keyword>